<dbReference type="AlphaFoldDB" id="D5AA17"/>
<feature type="compositionally biased region" description="Basic and acidic residues" evidence="1">
    <location>
        <begin position="227"/>
        <end position="237"/>
    </location>
</feature>
<evidence type="ECO:0000256" key="1">
    <source>
        <dbReference type="SAM" id="MobiDB-lite"/>
    </source>
</evidence>
<dbReference type="InterPro" id="IPR008984">
    <property type="entry name" value="SMAD_FHA_dom_sf"/>
</dbReference>
<evidence type="ECO:0008006" key="3">
    <source>
        <dbReference type="Google" id="ProtNLM"/>
    </source>
</evidence>
<protein>
    <recommendedName>
        <fullName evidence="3">FHA domain-containing protein</fullName>
    </recommendedName>
</protein>
<dbReference type="InterPro" id="IPR050923">
    <property type="entry name" value="Cell_Proc_Reg/RNA_Proc"/>
</dbReference>
<sequence>MSPVRARSPAHSRSRSPFRRRSSRSLSPVRGGRRRSSRSLSPVRGGRRRSSRSLSPVRASRRRLSRSRSPTRRRSPYRRTSPVPLRTAARTRSPSGTKARVHVKSPVQLRSPIQARSPVRARSLKRAMSPRSPSRSPSPRAKRMRQTQEGREFDRVKDREYDRRSNEDHDRSRHKDKDKGSSRDGTREARGRDKYLDPSSISRHSRSISPNDHRQTRKHGSQSPPHRSSERGPDKPKTSNAGAYDEVPNQSAQEMPGSENPSHDSLAKMKAAEEALEVKENDKVKPSFELSGKLAAETNKVRGIALLFNEPPDARKPTIRWRLYVFKGGEALTEPLYIHRQSCYLFGRERRVADVPTDHPSCSKQHAVIQFRQVEKEEPDGTVSKRPRICASP</sequence>
<dbReference type="PANTHER" id="PTHR23308">
    <property type="entry name" value="NUCLEAR INHIBITOR OF PROTEIN PHOSPHATASE-1"/>
    <property type="match status" value="1"/>
</dbReference>
<feature type="compositionally biased region" description="Basic residues" evidence="1">
    <location>
        <begin position="59"/>
        <end position="77"/>
    </location>
</feature>
<accession>D5AA17</accession>
<feature type="compositionally biased region" description="Low complexity" evidence="1">
    <location>
        <begin position="126"/>
        <end position="139"/>
    </location>
</feature>
<dbReference type="OMA" id="RNDQHKQ"/>
<reference evidence="2" key="1">
    <citation type="submission" date="2010-04" db="EMBL/GenBank/DDBJ databases">
        <authorList>
            <person name="Reid K.E."/>
            <person name="Liao N."/>
            <person name="Chan S."/>
            <person name="Docking R."/>
            <person name="Taylor G."/>
            <person name="Moore R."/>
            <person name="Mayo M."/>
            <person name="Munro S."/>
            <person name="King J."/>
            <person name="Yanchuk A."/>
            <person name="Holt R."/>
            <person name="Jones S."/>
            <person name="Marra M."/>
            <person name="Ritland C.E."/>
            <person name="Ritland K."/>
            <person name="Bohlmann J."/>
        </authorList>
    </citation>
    <scope>NUCLEOTIDE SEQUENCE</scope>
    <source>
        <tissue evidence="2">Bud</tissue>
    </source>
</reference>
<evidence type="ECO:0000313" key="2">
    <source>
        <dbReference type="EMBL" id="ADE76386.1"/>
    </source>
</evidence>
<name>D5AA17_PICSI</name>
<dbReference type="Gene3D" id="2.60.200.20">
    <property type="match status" value="1"/>
</dbReference>
<feature type="compositionally biased region" description="Basic and acidic residues" evidence="1">
    <location>
        <begin position="146"/>
        <end position="196"/>
    </location>
</feature>
<feature type="region of interest" description="Disordered" evidence="1">
    <location>
        <begin position="1"/>
        <end position="268"/>
    </location>
</feature>
<organism evidence="2">
    <name type="scientific">Picea sitchensis</name>
    <name type="common">Sitka spruce</name>
    <name type="synonym">Pinus sitchensis</name>
    <dbReference type="NCBI Taxonomy" id="3332"/>
    <lineage>
        <taxon>Eukaryota</taxon>
        <taxon>Viridiplantae</taxon>
        <taxon>Streptophyta</taxon>
        <taxon>Embryophyta</taxon>
        <taxon>Tracheophyta</taxon>
        <taxon>Spermatophyta</taxon>
        <taxon>Pinopsida</taxon>
        <taxon>Pinidae</taxon>
        <taxon>Conifers I</taxon>
        <taxon>Pinales</taxon>
        <taxon>Pinaceae</taxon>
        <taxon>Picea</taxon>
    </lineage>
</organism>
<feature type="compositionally biased region" description="Basic residues" evidence="1">
    <location>
        <begin position="8"/>
        <end position="23"/>
    </location>
</feature>
<dbReference type="SUPFAM" id="SSF49879">
    <property type="entry name" value="SMAD/FHA domain"/>
    <property type="match status" value="1"/>
</dbReference>
<proteinExistence type="evidence at transcript level"/>
<dbReference type="EMBL" id="BT123042">
    <property type="protein sequence ID" value="ADE76386.1"/>
    <property type="molecule type" value="mRNA"/>
</dbReference>